<feature type="binding site" evidence="7">
    <location>
        <position position="46"/>
    </location>
    <ligand>
        <name>substrate</name>
    </ligand>
</feature>
<dbReference type="Gene3D" id="2.60.40.180">
    <property type="entry name" value="Transthyretin/hydroxyisourate hydrolase domain"/>
    <property type="match status" value="1"/>
</dbReference>
<comment type="subunit">
    <text evidence="4 8">Homotetramer.</text>
</comment>
<dbReference type="InterPro" id="IPR014306">
    <property type="entry name" value="Hydroxyisourate_hydrolase"/>
</dbReference>
<evidence type="ECO:0000313" key="11">
    <source>
        <dbReference type="Proteomes" id="UP000321595"/>
    </source>
</evidence>
<evidence type="ECO:0000313" key="10">
    <source>
        <dbReference type="EMBL" id="QED30061.1"/>
    </source>
</evidence>
<dbReference type="EC" id="3.5.2.17" evidence="8"/>
<dbReference type="NCBIfam" id="TIGR02962">
    <property type="entry name" value="hdxy_isourate"/>
    <property type="match status" value="1"/>
</dbReference>
<dbReference type="PANTHER" id="PTHR10395">
    <property type="entry name" value="URICASE AND TRANSTHYRETIN-RELATED"/>
    <property type="match status" value="1"/>
</dbReference>
<dbReference type="AlphaFoldDB" id="A0A5B8XXZ2"/>
<dbReference type="InterPro" id="IPR036817">
    <property type="entry name" value="Transthyretin/HIU_hydrolase_sf"/>
</dbReference>
<evidence type="ECO:0000259" key="9">
    <source>
        <dbReference type="SMART" id="SM00095"/>
    </source>
</evidence>
<evidence type="ECO:0000256" key="8">
    <source>
        <dbReference type="RuleBase" id="RU361270"/>
    </source>
</evidence>
<keyword evidence="5 8" id="KW-0659">Purine metabolism</keyword>
<proteinExistence type="inferred from homology"/>
<evidence type="ECO:0000256" key="4">
    <source>
        <dbReference type="ARBA" id="ARBA00011881"/>
    </source>
</evidence>
<dbReference type="GO" id="GO:0006144">
    <property type="term" value="P:purine nucleobase metabolic process"/>
    <property type="evidence" value="ECO:0007669"/>
    <property type="project" value="UniProtKB-KW"/>
</dbReference>
<dbReference type="EMBL" id="CP042467">
    <property type="protein sequence ID" value="QED30061.1"/>
    <property type="molecule type" value="Genomic_DNA"/>
</dbReference>
<dbReference type="PANTHER" id="PTHR10395:SF7">
    <property type="entry name" value="5-HYDROXYISOURATE HYDROLASE"/>
    <property type="match status" value="1"/>
</dbReference>
<feature type="binding site" evidence="7">
    <location>
        <position position="110"/>
    </location>
    <ligand>
        <name>substrate</name>
    </ligand>
</feature>
<dbReference type="Pfam" id="PF00576">
    <property type="entry name" value="Transthyretin"/>
    <property type="match status" value="1"/>
</dbReference>
<evidence type="ECO:0000256" key="6">
    <source>
        <dbReference type="ARBA" id="ARBA00022801"/>
    </source>
</evidence>
<organism evidence="10 11">
    <name type="scientific">Microvenator marinus</name>
    <dbReference type="NCBI Taxonomy" id="2600177"/>
    <lineage>
        <taxon>Bacteria</taxon>
        <taxon>Deltaproteobacteria</taxon>
        <taxon>Bradymonadales</taxon>
        <taxon>Microvenatoraceae</taxon>
        <taxon>Microvenator</taxon>
    </lineage>
</organism>
<keyword evidence="11" id="KW-1185">Reference proteome</keyword>
<accession>A0A5B8XXZ2</accession>
<feature type="binding site" evidence="7">
    <location>
        <position position="8"/>
    </location>
    <ligand>
        <name>substrate</name>
    </ligand>
</feature>
<name>A0A5B8XXZ2_9DELT</name>
<feature type="domain" description="Transthyretin/hydroxyisourate hydrolase" evidence="9">
    <location>
        <begin position="1"/>
        <end position="112"/>
    </location>
</feature>
<gene>
    <name evidence="10" type="primary">uraH</name>
    <name evidence="10" type="ORF">FRD01_23060</name>
</gene>
<dbReference type="SMART" id="SM00095">
    <property type="entry name" value="TR_THY"/>
    <property type="match status" value="1"/>
</dbReference>
<keyword evidence="6 8" id="KW-0378">Hydrolase</keyword>
<evidence type="ECO:0000256" key="3">
    <source>
        <dbReference type="ARBA" id="ARBA00009850"/>
    </source>
</evidence>
<evidence type="ECO:0000256" key="1">
    <source>
        <dbReference type="ARBA" id="ARBA00001043"/>
    </source>
</evidence>
<dbReference type="InterPro" id="IPR023418">
    <property type="entry name" value="Thyroxine_BS"/>
</dbReference>
<dbReference type="RefSeq" id="WP_146963414.1">
    <property type="nucleotide sequence ID" value="NZ_CP042467.1"/>
</dbReference>
<dbReference type="InterPro" id="IPR023416">
    <property type="entry name" value="Transthyretin/HIU_hydrolase_d"/>
</dbReference>
<comment type="function">
    <text evidence="2">Catalyzes the hydrolysis of 5-hydroxyisourate (HIU) to 2-oxo-4-hydroxy-4-carboxy-5-ureidoimidazoline (OHCU).</text>
</comment>
<reference evidence="10 11" key="1">
    <citation type="submission" date="2019-08" db="EMBL/GenBank/DDBJ databases">
        <authorList>
            <person name="Liang Q."/>
        </authorList>
    </citation>
    <scope>NUCLEOTIDE SEQUENCE [LARGE SCALE GENOMIC DNA]</scope>
    <source>
        <strain evidence="10 11">V1718</strain>
    </source>
</reference>
<dbReference type="PROSITE" id="PS00768">
    <property type="entry name" value="TRANSTHYRETIN_1"/>
    <property type="match status" value="1"/>
</dbReference>
<protein>
    <recommendedName>
        <fullName evidence="8">5-hydroxyisourate hydrolase</fullName>
        <shortName evidence="8">HIU hydrolase</shortName>
        <shortName evidence="8">HIUHase</shortName>
        <ecNumber evidence="8">3.5.2.17</ecNumber>
    </recommendedName>
</protein>
<dbReference type="InterPro" id="IPR000895">
    <property type="entry name" value="Transthyretin/HIU_hydrolase"/>
</dbReference>
<dbReference type="Proteomes" id="UP000321595">
    <property type="component" value="Chromosome"/>
</dbReference>
<dbReference type="KEGG" id="bbae:FRD01_23060"/>
<dbReference type="SUPFAM" id="SSF49472">
    <property type="entry name" value="Transthyretin (synonym: prealbumin)"/>
    <property type="match status" value="1"/>
</dbReference>
<dbReference type="GO" id="GO:0033971">
    <property type="term" value="F:hydroxyisourate hydrolase activity"/>
    <property type="evidence" value="ECO:0007669"/>
    <property type="project" value="UniProtKB-EC"/>
</dbReference>
<dbReference type="CDD" id="cd05822">
    <property type="entry name" value="TLP_HIUase"/>
    <property type="match status" value="1"/>
</dbReference>
<comment type="similarity">
    <text evidence="3 8">Belongs to the transthyretin family. 5-hydroxyisourate hydrolase subfamily.</text>
</comment>
<sequence length="113" mass="12658">MKSPITTHILDTSRGKPAQGVSIRLERFGENGFEEIGSGTTNEDGRVTDLLDHSDFKNGTYRIHFEVAPYYAKLGQKTFYPAVSIDFIVDASDEHYHVPLLLNPFGFSTYRGS</sequence>
<evidence type="ECO:0000256" key="2">
    <source>
        <dbReference type="ARBA" id="ARBA00002704"/>
    </source>
</evidence>
<evidence type="ECO:0000256" key="7">
    <source>
        <dbReference type="PIRSR" id="PIRSR600895-51"/>
    </source>
</evidence>
<dbReference type="OrthoDB" id="9792386at2"/>
<comment type="catalytic activity">
    <reaction evidence="1 8">
        <text>5-hydroxyisourate + H2O = 5-hydroxy-2-oxo-4-ureido-2,5-dihydro-1H-imidazole-5-carboxylate + H(+)</text>
        <dbReference type="Rhea" id="RHEA:23736"/>
        <dbReference type="ChEBI" id="CHEBI:15377"/>
        <dbReference type="ChEBI" id="CHEBI:15378"/>
        <dbReference type="ChEBI" id="CHEBI:18072"/>
        <dbReference type="ChEBI" id="CHEBI:58639"/>
        <dbReference type="EC" id="3.5.2.17"/>
    </reaction>
</comment>
<dbReference type="PRINTS" id="PR00189">
    <property type="entry name" value="TRNSTHYRETIN"/>
</dbReference>
<evidence type="ECO:0000256" key="5">
    <source>
        <dbReference type="ARBA" id="ARBA00022631"/>
    </source>
</evidence>